<keyword evidence="6 7" id="KW-0472">Membrane</keyword>
<evidence type="ECO:0000256" key="4">
    <source>
        <dbReference type="ARBA" id="ARBA00022692"/>
    </source>
</evidence>
<gene>
    <name evidence="9" type="primary">smvA_2</name>
    <name evidence="9" type="ORF">Aco03nite_096710</name>
</gene>
<evidence type="ECO:0000256" key="5">
    <source>
        <dbReference type="ARBA" id="ARBA00022989"/>
    </source>
</evidence>
<organism evidence="9 10">
    <name type="scientific">Actinoplanes couchii</name>
    <dbReference type="NCBI Taxonomy" id="403638"/>
    <lineage>
        <taxon>Bacteria</taxon>
        <taxon>Bacillati</taxon>
        <taxon>Actinomycetota</taxon>
        <taxon>Actinomycetes</taxon>
        <taxon>Micromonosporales</taxon>
        <taxon>Micromonosporaceae</taxon>
        <taxon>Actinoplanes</taxon>
    </lineage>
</organism>
<feature type="transmembrane region" description="Helical" evidence="7">
    <location>
        <begin position="102"/>
        <end position="121"/>
    </location>
</feature>
<evidence type="ECO:0000313" key="9">
    <source>
        <dbReference type="EMBL" id="GID61267.1"/>
    </source>
</evidence>
<dbReference type="Pfam" id="PF07690">
    <property type="entry name" value="MFS_1"/>
    <property type="match status" value="1"/>
</dbReference>
<dbReference type="EMBL" id="BOMG01000122">
    <property type="protein sequence ID" value="GID61267.1"/>
    <property type="molecule type" value="Genomic_DNA"/>
</dbReference>
<evidence type="ECO:0000256" key="6">
    <source>
        <dbReference type="ARBA" id="ARBA00023136"/>
    </source>
</evidence>
<feature type="transmembrane region" description="Helical" evidence="7">
    <location>
        <begin position="330"/>
        <end position="348"/>
    </location>
</feature>
<dbReference type="Proteomes" id="UP000612282">
    <property type="component" value="Unassembled WGS sequence"/>
</dbReference>
<comment type="subcellular location">
    <subcellularLocation>
        <location evidence="1">Cell membrane</location>
        <topology evidence="1">Multi-pass membrane protein</topology>
    </subcellularLocation>
</comment>
<feature type="transmembrane region" description="Helical" evidence="7">
    <location>
        <begin position="355"/>
        <end position="374"/>
    </location>
</feature>
<dbReference type="SUPFAM" id="SSF103473">
    <property type="entry name" value="MFS general substrate transporter"/>
    <property type="match status" value="1"/>
</dbReference>
<evidence type="ECO:0000256" key="7">
    <source>
        <dbReference type="SAM" id="Phobius"/>
    </source>
</evidence>
<dbReference type="InterPro" id="IPR036259">
    <property type="entry name" value="MFS_trans_sf"/>
</dbReference>
<feature type="transmembrane region" description="Helical" evidence="7">
    <location>
        <begin position="380"/>
        <end position="405"/>
    </location>
</feature>
<keyword evidence="5 7" id="KW-1133">Transmembrane helix</keyword>
<dbReference type="PROSITE" id="PS50850">
    <property type="entry name" value="MFS"/>
    <property type="match status" value="1"/>
</dbReference>
<dbReference type="Gene3D" id="1.20.1720.10">
    <property type="entry name" value="Multidrug resistance protein D"/>
    <property type="match status" value="1"/>
</dbReference>
<feature type="domain" description="Major facilitator superfamily (MFS) profile" evidence="8">
    <location>
        <begin position="36"/>
        <end position="520"/>
    </location>
</feature>
<keyword evidence="2" id="KW-0813">Transport</keyword>
<evidence type="ECO:0000256" key="1">
    <source>
        <dbReference type="ARBA" id="ARBA00004651"/>
    </source>
</evidence>
<feature type="transmembrane region" description="Helical" evidence="7">
    <location>
        <begin position="186"/>
        <end position="210"/>
    </location>
</feature>
<dbReference type="InterPro" id="IPR011701">
    <property type="entry name" value="MFS"/>
</dbReference>
<feature type="transmembrane region" description="Helical" evidence="7">
    <location>
        <begin position="251"/>
        <end position="268"/>
    </location>
</feature>
<evidence type="ECO:0000256" key="2">
    <source>
        <dbReference type="ARBA" id="ARBA00022448"/>
    </source>
</evidence>
<feature type="transmembrane region" description="Helical" evidence="7">
    <location>
        <begin position="127"/>
        <end position="148"/>
    </location>
</feature>
<keyword evidence="4 7" id="KW-0812">Transmembrane</keyword>
<name>A0ABQ3XSA7_9ACTN</name>
<proteinExistence type="predicted"/>
<sequence>MFYRPIGLYGDGMDDVASASVRGSTNALSARRRWAALAVLTLAVTLLAIDGTVLALAVPSLTAALEPTTTQLLWIGDIYSFALAGLLVTMGNLADRIGRRRLLLIGSVAFGLSSAIAAFAPTAELLIAARLLLGISGATIMPSTLSIVRNLFDDPQQRTRAIAIWSAGATAGAALGPLAGGALLEHFWWGSVFLVNLPVMVIVVVLGLWLLPESRNPQRPTIDWPSAALSLLAIVPLVYAVKHTISAQFDGQSIAAAGIGLLAAAIFVRRQRRLPQPLLDVELFANPAFTGAIAAAGTAIFAFSGLLFFFSQYLQLVRDLSPLKAGLVELPTTIASIGVVVVVAILMRRLGPGRAIAAGLATAAAGLALLTLALGHDGYVGIVIGLTIIGLGVGVAMTLSNEAVVTAAPKGRAGAAASVAETTYELGLALGIAVLGSVQAIIYGWNLTLPSGTPENLRDAASESLAVLLRHSDSSEALTSGAITAAQDAFAGSVQTTIGISSVLVLLAAVIAWRLIPSPRHRHADQTHP</sequence>
<dbReference type="Gene3D" id="1.20.1250.20">
    <property type="entry name" value="MFS general substrate transporter like domains"/>
    <property type="match status" value="1"/>
</dbReference>
<feature type="transmembrane region" description="Helical" evidence="7">
    <location>
        <begin position="71"/>
        <end position="90"/>
    </location>
</feature>
<dbReference type="InterPro" id="IPR020846">
    <property type="entry name" value="MFS_dom"/>
</dbReference>
<dbReference type="PANTHER" id="PTHR42718:SF47">
    <property type="entry name" value="METHYL VIOLOGEN RESISTANCE PROTEIN SMVA"/>
    <property type="match status" value="1"/>
</dbReference>
<dbReference type="PROSITE" id="PS00216">
    <property type="entry name" value="SUGAR_TRANSPORT_1"/>
    <property type="match status" value="1"/>
</dbReference>
<evidence type="ECO:0000256" key="3">
    <source>
        <dbReference type="ARBA" id="ARBA00022475"/>
    </source>
</evidence>
<feature type="transmembrane region" description="Helical" evidence="7">
    <location>
        <begin position="289"/>
        <end position="310"/>
    </location>
</feature>
<dbReference type="PANTHER" id="PTHR42718">
    <property type="entry name" value="MAJOR FACILITATOR SUPERFAMILY MULTIDRUG TRANSPORTER MFSC"/>
    <property type="match status" value="1"/>
</dbReference>
<evidence type="ECO:0000313" key="10">
    <source>
        <dbReference type="Proteomes" id="UP000612282"/>
    </source>
</evidence>
<evidence type="ECO:0000259" key="8">
    <source>
        <dbReference type="PROSITE" id="PS50850"/>
    </source>
</evidence>
<dbReference type="InterPro" id="IPR005829">
    <property type="entry name" value="Sugar_transporter_CS"/>
</dbReference>
<feature type="transmembrane region" description="Helical" evidence="7">
    <location>
        <begin position="222"/>
        <end position="239"/>
    </location>
</feature>
<keyword evidence="10" id="KW-1185">Reference proteome</keyword>
<dbReference type="CDD" id="cd17321">
    <property type="entry name" value="MFS_MMR_MDR_like"/>
    <property type="match status" value="1"/>
</dbReference>
<accession>A0ABQ3XSA7</accession>
<feature type="transmembrane region" description="Helical" evidence="7">
    <location>
        <begin position="160"/>
        <end position="180"/>
    </location>
</feature>
<feature type="transmembrane region" description="Helical" evidence="7">
    <location>
        <begin position="34"/>
        <end position="59"/>
    </location>
</feature>
<comment type="caution">
    <text evidence="9">The sequence shown here is derived from an EMBL/GenBank/DDBJ whole genome shotgun (WGS) entry which is preliminary data.</text>
</comment>
<keyword evidence="3" id="KW-1003">Cell membrane</keyword>
<feature type="transmembrane region" description="Helical" evidence="7">
    <location>
        <begin position="498"/>
        <end position="516"/>
    </location>
</feature>
<feature type="transmembrane region" description="Helical" evidence="7">
    <location>
        <begin position="426"/>
        <end position="445"/>
    </location>
</feature>
<protein>
    <submittedName>
        <fullName evidence="9">MFS transporter</fullName>
    </submittedName>
</protein>
<reference evidence="9 10" key="1">
    <citation type="submission" date="2021-01" db="EMBL/GenBank/DDBJ databases">
        <title>Whole genome shotgun sequence of Actinoplanes couchii NBRC 106145.</title>
        <authorList>
            <person name="Komaki H."/>
            <person name="Tamura T."/>
        </authorList>
    </citation>
    <scope>NUCLEOTIDE SEQUENCE [LARGE SCALE GENOMIC DNA]</scope>
    <source>
        <strain evidence="9 10">NBRC 106145</strain>
    </source>
</reference>